<dbReference type="PANTHER" id="PTHR10724">
    <property type="entry name" value="30S RIBOSOMAL PROTEIN S1"/>
    <property type="match status" value="1"/>
</dbReference>
<keyword evidence="9" id="KW-0963">Cytoplasm</keyword>
<evidence type="ECO:0000256" key="8">
    <source>
        <dbReference type="ARBA" id="ARBA00011893"/>
    </source>
</evidence>
<dbReference type="PROSITE" id="PS50126">
    <property type="entry name" value="S1"/>
    <property type="match status" value="3"/>
</dbReference>
<feature type="compositionally biased region" description="Basic residues" evidence="15">
    <location>
        <begin position="325"/>
        <end position="338"/>
    </location>
</feature>
<dbReference type="GO" id="GO:0003999">
    <property type="term" value="F:adenine phosphoribosyltransferase activity"/>
    <property type="evidence" value="ECO:0007669"/>
    <property type="project" value="UniProtKB-EC"/>
</dbReference>
<protein>
    <recommendedName>
        <fullName evidence="8">adenine phosphoribosyltransferase</fullName>
        <ecNumber evidence="8">2.4.2.7</ecNumber>
    </recommendedName>
</protein>
<evidence type="ECO:0000256" key="11">
    <source>
        <dbReference type="ARBA" id="ARBA00022679"/>
    </source>
</evidence>
<comment type="function">
    <text evidence="2">Catalyzes a salvage reaction resulting in the formation of AMP, that is energically less costly than de novo synthesis.</text>
</comment>
<evidence type="ECO:0000256" key="15">
    <source>
        <dbReference type="SAM" id="MobiDB-lite"/>
    </source>
</evidence>
<dbReference type="SUPFAM" id="SSF53271">
    <property type="entry name" value="PRTase-like"/>
    <property type="match status" value="1"/>
</dbReference>
<dbReference type="NCBIfam" id="NF002636">
    <property type="entry name" value="PRK02304.1-5"/>
    <property type="match status" value="1"/>
</dbReference>
<dbReference type="EMBL" id="LAZR01014306">
    <property type="protein sequence ID" value="KKM18068.1"/>
    <property type="molecule type" value="Genomic_DNA"/>
</dbReference>
<evidence type="ECO:0000259" key="16">
    <source>
        <dbReference type="PROSITE" id="PS50126"/>
    </source>
</evidence>
<dbReference type="CDD" id="cd04472">
    <property type="entry name" value="S1_PNPase"/>
    <property type="match status" value="1"/>
</dbReference>
<evidence type="ECO:0000256" key="10">
    <source>
        <dbReference type="ARBA" id="ARBA00022676"/>
    </source>
</evidence>
<proteinExistence type="inferred from homology"/>
<evidence type="ECO:0000313" key="17">
    <source>
        <dbReference type="EMBL" id="KKM18068.1"/>
    </source>
</evidence>
<gene>
    <name evidence="17" type="ORF">LCGC14_1669430</name>
</gene>
<dbReference type="GO" id="GO:0003729">
    <property type="term" value="F:mRNA binding"/>
    <property type="evidence" value="ECO:0007669"/>
    <property type="project" value="UniProtKB-ARBA"/>
</dbReference>
<dbReference type="InterPro" id="IPR012340">
    <property type="entry name" value="NA-bd_OB-fold"/>
</dbReference>
<dbReference type="FunFam" id="3.40.50.2020:FF:000004">
    <property type="entry name" value="Adenine phosphoribosyltransferase"/>
    <property type="match status" value="1"/>
</dbReference>
<feature type="domain" description="S1 motif" evidence="16">
    <location>
        <begin position="238"/>
        <end position="307"/>
    </location>
</feature>
<comment type="catalytic activity">
    <reaction evidence="1">
        <text>AMP + diphosphate = 5-phospho-alpha-D-ribose 1-diphosphate + adenine</text>
        <dbReference type="Rhea" id="RHEA:16609"/>
        <dbReference type="ChEBI" id="CHEBI:16708"/>
        <dbReference type="ChEBI" id="CHEBI:33019"/>
        <dbReference type="ChEBI" id="CHEBI:58017"/>
        <dbReference type="ChEBI" id="CHEBI:456215"/>
        <dbReference type="EC" id="2.4.2.7"/>
    </reaction>
</comment>
<comment type="subcellular location">
    <subcellularLocation>
        <location evidence="3">Cytoplasm</location>
    </subcellularLocation>
</comment>
<evidence type="ECO:0000256" key="6">
    <source>
        <dbReference type="ARBA" id="ARBA00008391"/>
    </source>
</evidence>
<dbReference type="SMART" id="SM00316">
    <property type="entry name" value="S1"/>
    <property type="match status" value="3"/>
</dbReference>
<feature type="domain" description="S1 motif" evidence="16">
    <location>
        <begin position="55"/>
        <end position="134"/>
    </location>
</feature>
<dbReference type="EC" id="2.4.2.7" evidence="8"/>
<dbReference type="InterPro" id="IPR003029">
    <property type="entry name" value="S1_domain"/>
</dbReference>
<name>A0A0F9K7P1_9ZZZZ</name>
<comment type="similarity">
    <text evidence="5">Belongs to the bacterial ribosomal protein bS1 family.</text>
</comment>
<dbReference type="InterPro" id="IPR029057">
    <property type="entry name" value="PRTase-like"/>
</dbReference>
<dbReference type="PRINTS" id="PR00681">
    <property type="entry name" value="RIBOSOMALS1"/>
</dbReference>
<evidence type="ECO:0000256" key="14">
    <source>
        <dbReference type="ARBA" id="ARBA00023274"/>
    </source>
</evidence>
<dbReference type="FunFam" id="2.40.50.140:FF:000051">
    <property type="entry name" value="RNA-binding transcriptional accessory protein"/>
    <property type="match status" value="1"/>
</dbReference>
<feature type="domain" description="S1 motif" evidence="16">
    <location>
        <begin position="151"/>
        <end position="221"/>
    </location>
</feature>
<evidence type="ECO:0000256" key="3">
    <source>
        <dbReference type="ARBA" id="ARBA00004496"/>
    </source>
</evidence>
<evidence type="ECO:0000256" key="2">
    <source>
        <dbReference type="ARBA" id="ARBA00003968"/>
    </source>
</evidence>
<keyword evidence="13" id="KW-0689">Ribosomal protein</keyword>
<comment type="subunit">
    <text evidence="7">Homodimer.</text>
</comment>
<comment type="caution">
    <text evidence="17">The sequence shown here is derived from an EMBL/GenBank/DDBJ whole genome shotgun (WGS) entry which is preliminary data.</text>
</comment>
<organism evidence="17">
    <name type="scientific">marine sediment metagenome</name>
    <dbReference type="NCBI Taxonomy" id="412755"/>
    <lineage>
        <taxon>unclassified sequences</taxon>
        <taxon>metagenomes</taxon>
        <taxon>ecological metagenomes</taxon>
    </lineage>
</organism>
<evidence type="ECO:0000256" key="9">
    <source>
        <dbReference type="ARBA" id="ARBA00022490"/>
    </source>
</evidence>
<keyword evidence="12" id="KW-0660">Purine salvage</keyword>
<dbReference type="Pfam" id="PF00575">
    <property type="entry name" value="S1"/>
    <property type="match status" value="2"/>
</dbReference>
<dbReference type="Gene3D" id="2.40.50.140">
    <property type="entry name" value="Nucleic acid-binding proteins"/>
    <property type="match status" value="2"/>
</dbReference>
<dbReference type="SUPFAM" id="SSF50249">
    <property type="entry name" value="Nucleic acid-binding proteins"/>
    <property type="match status" value="2"/>
</dbReference>
<dbReference type="GO" id="GO:0022627">
    <property type="term" value="C:cytosolic small ribosomal subunit"/>
    <property type="evidence" value="ECO:0007669"/>
    <property type="project" value="TreeGrafter"/>
</dbReference>
<evidence type="ECO:0000256" key="12">
    <source>
        <dbReference type="ARBA" id="ARBA00022726"/>
    </source>
</evidence>
<dbReference type="PANTHER" id="PTHR10724:SF7">
    <property type="entry name" value="SMALL RIBOSOMAL SUBUNIT PROTEIN BS1C"/>
    <property type="match status" value="1"/>
</dbReference>
<dbReference type="GO" id="GO:0003735">
    <property type="term" value="F:structural constituent of ribosome"/>
    <property type="evidence" value="ECO:0007669"/>
    <property type="project" value="TreeGrafter"/>
</dbReference>
<keyword evidence="11" id="KW-0808">Transferase</keyword>
<dbReference type="InterPro" id="IPR035104">
    <property type="entry name" value="Ribosomal_protein_S1-like"/>
</dbReference>
<evidence type="ECO:0000256" key="1">
    <source>
        <dbReference type="ARBA" id="ARBA00000868"/>
    </source>
</evidence>
<comment type="similarity">
    <text evidence="6">Belongs to the purine/pyrimidine phosphoribosyltransferase family.</text>
</comment>
<comment type="pathway">
    <text evidence="4">Purine metabolism; AMP biosynthesis via salvage pathway; AMP from adenine: step 1/1.</text>
</comment>
<dbReference type="InterPro" id="IPR050437">
    <property type="entry name" value="Ribos_protein_bS1-like"/>
</dbReference>
<dbReference type="GO" id="GO:0006166">
    <property type="term" value="P:purine ribonucleoside salvage"/>
    <property type="evidence" value="ECO:0007669"/>
    <property type="project" value="UniProtKB-KW"/>
</dbReference>
<feature type="region of interest" description="Disordered" evidence="15">
    <location>
        <begin position="316"/>
        <end position="338"/>
    </location>
</feature>
<dbReference type="GO" id="GO:0006412">
    <property type="term" value="P:translation"/>
    <property type="evidence" value="ECO:0007669"/>
    <property type="project" value="TreeGrafter"/>
</dbReference>
<evidence type="ECO:0000256" key="7">
    <source>
        <dbReference type="ARBA" id="ARBA00011738"/>
    </source>
</evidence>
<dbReference type="Gene3D" id="3.40.50.2020">
    <property type="match status" value="1"/>
</dbReference>
<evidence type="ECO:0000256" key="5">
    <source>
        <dbReference type="ARBA" id="ARBA00006767"/>
    </source>
</evidence>
<accession>A0A0F9K7P1</accession>
<sequence>MIDIASIIRDIPDFPKEGIIFKDITPLLGDPEAMRQTADRLAAPFLERDIDAVCGVEARGWIFGALLAERLAAAFVPIRKPGKLPYKKIARTYDLEYGTNTIEIHTDAIQPGQKVQVQVLKIDPDSQKISLGMKQTQPDPWEAVEAKYPLGTSVTGHVTKLENFGAFVELEPGVEALIPISELSWSQRPRHASEVLQAGETVQPMVLQVDPGRRRISLSLKQAQANPWAGAAEAYPPQTEHAGRVTRIVDFGAFVEFTPGVEGLVHISELSDQHVRRVEDVVQVDQTIKVLVLEVDEANRRISLSLKQTADAGQAASAFADSGKPAKKRKRPLRGGLD</sequence>
<keyword evidence="10" id="KW-0328">Glycosyltransferase</keyword>
<evidence type="ECO:0000256" key="13">
    <source>
        <dbReference type="ARBA" id="ARBA00022980"/>
    </source>
</evidence>
<evidence type="ECO:0000256" key="4">
    <source>
        <dbReference type="ARBA" id="ARBA00004659"/>
    </source>
</evidence>
<dbReference type="AlphaFoldDB" id="A0A0F9K7P1"/>
<keyword evidence="14" id="KW-0687">Ribonucleoprotein</keyword>
<reference evidence="17" key="1">
    <citation type="journal article" date="2015" name="Nature">
        <title>Complex archaea that bridge the gap between prokaryotes and eukaryotes.</title>
        <authorList>
            <person name="Spang A."/>
            <person name="Saw J.H."/>
            <person name="Jorgensen S.L."/>
            <person name="Zaremba-Niedzwiedzka K."/>
            <person name="Martijn J."/>
            <person name="Lind A.E."/>
            <person name="van Eijk R."/>
            <person name="Schleper C."/>
            <person name="Guy L."/>
            <person name="Ettema T.J."/>
        </authorList>
    </citation>
    <scope>NUCLEOTIDE SEQUENCE</scope>
</reference>